<evidence type="ECO:0000256" key="19">
    <source>
        <dbReference type="HAMAP-Rule" id="MF_00719"/>
    </source>
</evidence>
<evidence type="ECO:0000256" key="9">
    <source>
        <dbReference type="ARBA" id="ARBA00022679"/>
    </source>
</evidence>
<comment type="similarity">
    <text evidence="4 19">Belongs to the CobS family.</text>
</comment>
<comment type="cofactor">
    <cofactor evidence="1 19">
        <name>Mg(2+)</name>
        <dbReference type="ChEBI" id="CHEBI:18420"/>
    </cofactor>
</comment>
<dbReference type="OrthoDB" id="9794626at2"/>
<evidence type="ECO:0000256" key="18">
    <source>
        <dbReference type="ARBA" id="ARBA00049504"/>
    </source>
</evidence>
<dbReference type="EC" id="2.7.8.26" evidence="5 19"/>
<proteinExistence type="inferred from homology"/>
<dbReference type="EMBL" id="LGCK01000014">
    <property type="protein sequence ID" value="KPL70499.1"/>
    <property type="molecule type" value="Genomic_DNA"/>
</dbReference>
<dbReference type="PATRIC" id="fig|229920.5.peg.436"/>
<dbReference type="InterPro" id="IPR003805">
    <property type="entry name" value="CobS"/>
</dbReference>
<feature type="transmembrane region" description="Helical" evidence="19">
    <location>
        <begin position="193"/>
        <end position="212"/>
    </location>
</feature>
<keyword evidence="13 19" id="KW-0472">Membrane</keyword>
<keyword evidence="21" id="KW-1185">Reference proteome</keyword>
<evidence type="ECO:0000256" key="4">
    <source>
        <dbReference type="ARBA" id="ARBA00010561"/>
    </source>
</evidence>
<evidence type="ECO:0000256" key="7">
    <source>
        <dbReference type="ARBA" id="ARBA00022475"/>
    </source>
</evidence>
<dbReference type="GO" id="GO:0051073">
    <property type="term" value="F:adenosylcobinamide-GDP ribazoletransferase activity"/>
    <property type="evidence" value="ECO:0007669"/>
    <property type="project" value="UniProtKB-UniRule"/>
</dbReference>
<dbReference type="GO" id="GO:0008818">
    <property type="term" value="F:cobalamin 5'-phosphate synthase activity"/>
    <property type="evidence" value="ECO:0007669"/>
    <property type="project" value="UniProtKB-UniRule"/>
</dbReference>
<evidence type="ECO:0000256" key="1">
    <source>
        <dbReference type="ARBA" id="ARBA00001946"/>
    </source>
</evidence>
<comment type="pathway">
    <text evidence="3 19">Cofactor biosynthesis; adenosylcobalamin biosynthesis; adenosylcobalamin from cob(II)yrinate a,c-diamide: step 7/7.</text>
</comment>
<keyword evidence="11 19" id="KW-0460">Magnesium</keyword>
<sequence>MKKYLQLAFSLLTILPVGSSDEPPEPGDTGVAAIWFPCVGLVIGLISAVGWWVLHTFLPVLPATVLTLVLWVVLTGGLHLDGLADCCDGLLSAHKPERRLEIMADPHIGSFGMVGLVLFLITKFSALYSVNPANVFFVVIFSSTFSRWLVLIGGKQPLARSEGMAADLVAGLSTPSILMAAFLPVALMVLGGWQAALAAAVSALAVVGIFAFARTRIGGVTGDVFGLTIEIAELMVLLTYAALSR</sequence>
<evidence type="ECO:0000256" key="13">
    <source>
        <dbReference type="ARBA" id="ARBA00023136"/>
    </source>
</evidence>
<evidence type="ECO:0000256" key="2">
    <source>
        <dbReference type="ARBA" id="ARBA00004651"/>
    </source>
</evidence>
<comment type="catalytic activity">
    <reaction evidence="17 19">
        <text>alpha-ribazole + adenosylcob(III)inamide-GDP = adenosylcob(III)alamin + GMP + H(+)</text>
        <dbReference type="Rhea" id="RHEA:16049"/>
        <dbReference type="ChEBI" id="CHEBI:10329"/>
        <dbReference type="ChEBI" id="CHEBI:15378"/>
        <dbReference type="ChEBI" id="CHEBI:18408"/>
        <dbReference type="ChEBI" id="CHEBI:58115"/>
        <dbReference type="ChEBI" id="CHEBI:60487"/>
        <dbReference type="EC" id="2.7.8.26"/>
    </reaction>
</comment>
<dbReference type="Pfam" id="PF02654">
    <property type="entry name" value="CobS"/>
    <property type="match status" value="1"/>
</dbReference>
<dbReference type="GO" id="GO:0009236">
    <property type="term" value="P:cobalamin biosynthetic process"/>
    <property type="evidence" value="ECO:0007669"/>
    <property type="project" value="UniProtKB-UniRule"/>
</dbReference>
<keyword evidence="9 19" id="KW-0808">Transferase</keyword>
<keyword evidence="7 19" id="KW-1003">Cell membrane</keyword>
<dbReference type="RefSeq" id="WP_062422395.1">
    <property type="nucleotide sequence ID" value="NZ_BBYA01000010.1"/>
</dbReference>
<feature type="transmembrane region" description="Helical" evidence="19">
    <location>
        <begin position="165"/>
        <end position="187"/>
    </location>
</feature>
<evidence type="ECO:0000313" key="20">
    <source>
        <dbReference type="EMBL" id="KPL70499.1"/>
    </source>
</evidence>
<evidence type="ECO:0000256" key="12">
    <source>
        <dbReference type="ARBA" id="ARBA00022989"/>
    </source>
</evidence>
<comment type="function">
    <text evidence="14 19">Joins adenosylcobinamide-GDP and alpha-ribazole to generate adenosylcobalamin (Ado-cobalamin). Also synthesizes adenosylcobalamin 5'-phosphate from adenosylcobinamide-GDP and alpha-ribazole 5'-phosphate.</text>
</comment>
<evidence type="ECO:0000256" key="17">
    <source>
        <dbReference type="ARBA" id="ARBA00048623"/>
    </source>
</evidence>
<dbReference type="Proteomes" id="UP000050430">
    <property type="component" value="Unassembled WGS sequence"/>
</dbReference>
<keyword evidence="8 19" id="KW-0169">Cobalamin biosynthesis</keyword>
<comment type="catalytic activity">
    <reaction evidence="18 19">
        <text>alpha-ribazole 5'-phosphate + adenosylcob(III)inamide-GDP = adenosylcob(III)alamin 5'-phosphate + GMP + H(+)</text>
        <dbReference type="Rhea" id="RHEA:23560"/>
        <dbReference type="ChEBI" id="CHEBI:15378"/>
        <dbReference type="ChEBI" id="CHEBI:57918"/>
        <dbReference type="ChEBI" id="CHEBI:58115"/>
        <dbReference type="ChEBI" id="CHEBI:60487"/>
        <dbReference type="ChEBI" id="CHEBI:60493"/>
        <dbReference type="EC" id="2.7.8.26"/>
    </reaction>
</comment>
<keyword evidence="12 19" id="KW-1133">Transmembrane helix</keyword>
<evidence type="ECO:0000256" key="11">
    <source>
        <dbReference type="ARBA" id="ARBA00022842"/>
    </source>
</evidence>
<feature type="transmembrane region" description="Helical" evidence="19">
    <location>
        <begin position="224"/>
        <end position="243"/>
    </location>
</feature>
<protein>
    <recommendedName>
        <fullName evidence="6 19">Adenosylcobinamide-GDP ribazoletransferase</fullName>
        <ecNumber evidence="5 19">2.7.8.26</ecNumber>
    </recommendedName>
    <alternativeName>
        <fullName evidence="16 19">Cobalamin synthase</fullName>
    </alternativeName>
    <alternativeName>
        <fullName evidence="15 19">Cobalamin-5'-phosphate synthase</fullName>
    </alternativeName>
</protein>
<dbReference type="PANTHER" id="PTHR34148">
    <property type="entry name" value="ADENOSYLCOBINAMIDE-GDP RIBAZOLETRANSFERASE"/>
    <property type="match status" value="1"/>
</dbReference>
<dbReference type="STRING" id="229920.ADM99_15345"/>
<accession>A0A0P6WWL6</accession>
<reference evidence="20 21" key="1">
    <citation type="submission" date="2015-07" db="EMBL/GenBank/DDBJ databases">
        <title>Genome sequence of Leptolinea tardivitalis DSM 16556.</title>
        <authorList>
            <person name="Hemp J."/>
            <person name="Ward L.M."/>
            <person name="Pace L.A."/>
            <person name="Fischer W.W."/>
        </authorList>
    </citation>
    <scope>NUCLEOTIDE SEQUENCE [LARGE SCALE GENOMIC DNA]</scope>
    <source>
        <strain evidence="20 21">YMTK-2</strain>
    </source>
</reference>
<comment type="caution">
    <text evidence="20">The sequence shown here is derived from an EMBL/GenBank/DDBJ whole genome shotgun (WGS) entry which is preliminary data.</text>
</comment>
<feature type="transmembrane region" description="Helical" evidence="19">
    <location>
        <begin position="108"/>
        <end position="128"/>
    </location>
</feature>
<evidence type="ECO:0000256" key="8">
    <source>
        <dbReference type="ARBA" id="ARBA00022573"/>
    </source>
</evidence>
<dbReference type="AlphaFoldDB" id="A0A0P6WWL6"/>
<feature type="transmembrane region" description="Helical" evidence="19">
    <location>
        <begin position="30"/>
        <end position="54"/>
    </location>
</feature>
<organism evidence="20 21">
    <name type="scientific">Leptolinea tardivitalis</name>
    <dbReference type="NCBI Taxonomy" id="229920"/>
    <lineage>
        <taxon>Bacteria</taxon>
        <taxon>Bacillati</taxon>
        <taxon>Chloroflexota</taxon>
        <taxon>Anaerolineae</taxon>
        <taxon>Anaerolineales</taxon>
        <taxon>Anaerolineaceae</taxon>
        <taxon>Leptolinea</taxon>
    </lineage>
</organism>
<evidence type="ECO:0000256" key="5">
    <source>
        <dbReference type="ARBA" id="ARBA00013200"/>
    </source>
</evidence>
<gene>
    <name evidence="19" type="primary">cobS</name>
    <name evidence="20" type="ORF">ADM99_15345</name>
</gene>
<feature type="transmembrane region" description="Helical" evidence="19">
    <location>
        <begin position="134"/>
        <end position="153"/>
    </location>
</feature>
<comment type="subcellular location">
    <subcellularLocation>
        <location evidence="2 19">Cell membrane</location>
        <topology evidence="2 19">Multi-pass membrane protein</topology>
    </subcellularLocation>
</comment>
<evidence type="ECO:0000256" key="15">
    <source>
        <dbReference type="ARBA" id="ARBA00032605"/>
    </source>
</evidence>
<dbReference type="GO" id="GO:0005886">
    <property type="term" value="C:plasma membrane"/>
    <property type="evidence" value="ECO:0007669"/>
    <property type="project" value="UniProtKB-SubCell"/>
</dbReference>
<evidence type="ECO:0000256" key="3">
    <source>
        <dbReference type="ARBA" id="ARBA00004663"/>
    </source>
</evidence>
<dbReference type="NCBIfam" id="TIGR00317">
    <property type="entry name" value="cobS"/>
    <property type="match status" value="1"/>
</dbReference>
<evidence type="ECO:0000256" key="14">
    <source>
        <dbReference type="ARBA" id="ARBA00025228"/>
    </source>
</evidence>
<keyword evidence="10 19" id="KW-0812">Transmembrane</keyword>
<dbReference type="PANTHER" id="PTHR34148:SF1">
    <property type="entry name" value="ADENOSYLCOBINAMIDE-GDP RIBAZOLETRANSFERASE"/>
    <property type="match status" value="1"/>
</dbReference>
<dbReference type="UniPathway" id="UPA00148">
    <property type="reaction ID" value="UER00238"/>
</dbReference>
<evidence type="ECO:0000313" key="21">
    <source>
        <dbReference type="Proteomes" id="UP000050430"/>
    </source>
</evidence>
<evidence type="ECO:0000256" key="10">
    <source>
        <dbReference type="ARBA" id="ARBA00022692"/>
    </source>
</evidence>
<dbReference type="HAMAP" id="MF_00719">
    <property type="entry name" value="CobS"/>
    <property type="match status" value="1"/>
</dbReference>
<evidence type="ECO:0000256" key="6">
    <source>
        <dbReference type="ARBA" id="ARBA00015850"/>
    </source>
</evidence>
<name>A0A0P6WWL6_9CHLR</name>
<evidence type="ECO:0000256" key="16">
    <source>
        <dbReference type="ARBA" id="ARBA00032853"/>
    </source>
</evidence>